<feature type="domain" description="Methyl-accepting transducer" evidence="4">
    <location>
        <begin position="415"/>
        <end position="644"/>
    </location>
</feature>
<evidence type="ECO:0000313" key="6">
    <source>
        <dbReference type="Proteomes" id="UP000246744"/>
    </source>
</evidence>
<dbReference type="Gene3D" id="1.10.287.950">
    <property type="entry name" value="Methyl-accepting chemotaxis protein"/>
    <property type="match status" value="1"/>
</dbReference>
<comment type="similarity">
    <text evidence="2">Belongs to the methyl-accepting chemotaxis (MCP) protein family.</text>
</comment>
<dbReference type="PANTHER" id="PTHR43531">
    <property type="entry name" value="PROTEIN ICFG"/>
    <property type="match status" value="1"/>
</dbReference>
<dbReference type="EMBL" id="QGTS01000002">
    <property type="protein sequence ID" value="PWW11435.1"/>
    <property type="molecule type" value="Genomic_DNA"/>
</dbReference>
<evidence type="ECO:0000259" key="4">
    <source>
        <dbReference type="PROSITE" id="PS50111"/>
    </source>
</evidence>
<evidence type="ECO:0000313" key="5">
    <source>
        <dbReference type="EMBL" id="PWW11435.1"/>
    </source>
</evidence>
<organism evidence="5 6">
    <name type="scientific">Mangrovibacter plantisponsor</name>
    <dbReference type="NCBI Taxonomy" id="451513"/>
    <lineage>
        <taxon>Bacteria</taxon>
        <taxon>Pseudomonadati</taxon>
        <taxon>Pseudomonadota</taxon>
        <taxon>Gammaproteobacteria</taxon>
        <taxon>Enterobacterales</taxon>
        <taxon>Enterobacteriaceae</taxon>
        <taxon>Mangrovibacter</taxon>
    </lineage>
</organism>
<dbReference type="GO" id="GO:0007165">
    <property type="term" value="P:signal transduction"/>
    <property type="evidence" value="ECO:0007669"/>
    <property type="project" value="UniProtKB-KW"/>
</dbReference>
<dbReference type="InterPro" id="IPR013702">
    <property type="entry name" value="FIST_domain_N"/>
</dbReference>
<evidence type="ECO:0000256" key="1">
    <source>
        <dbReference type="ARBA" id="ARBA00022500"/>
    </source>
</evidence>
<dbReference type="SMART" id="SM00897">
    <property type="entry name" value="FIST"/>
    <property type="match status" value="1"/>
</dbReference>
<evidence type="ECO:0000256" key="2">
    <source>
        <dbReference type="ARBA" id="ARBA00029447"/>
    </source>
</evidence>
<dbReference type="PANTHER" id="PTHR43531:SF11">
    <property type="entry name" value="METHYL-ACCEPTING CHEMOTAXIS PROTEIN 3"/>
    <property type="match status" value="1"/>
</dbReference>
<dbReference type="Pfam" id="PF00015">
    <property type="entry name" value="MCPsignal"/>
    <property type="match status" value="1"/>
</dbReference>
<dbReference type="Proteomes" id="UP000246744">
    <property type="component" value="Unassembled WGS sequence"/>
</dbReference>
<dbReference type="InterPro" id="IPR051310">
    <property type="entry name" value="MCP_chemotaxis"/>
</dbReference>
<dbReference type="InterPro" id="IPR019494">
    <property type="entry name" value="FIST_C"/>
</dbReference>
<accession>A0A317Q607</accession>
<dbReference type="Pfam" id="PF08495">
    <property type="entry name" value="FIST"/>
    <property type="match status" value="1"/>
</dbReference>
<dbReference type="GO" id="GO:0006935">
    <property type="term" value="P:chemotaxis"/>
    <property type="evidence" value="ECO:0007669"/>
    <property type="project" value="UniProtKB-KW"/>
</dbReference>
<dbReference type="InterPro" id="IPR004089">
    <property type="entry name" value="MCPsignal_dom"/>
</dbReference>
<dbReference type="SUPFAM" id="SSF58104">
    <property type="entry name" value="Methyl-accepting chemotaxis protein (MCP) signaling domain"/>
    <property type="match status" value="1"/>
</dbReference>
<reference evidence="5 6" key="1">
    <citation type="submission" date="2018-05" db="EMBL/GenBank/DDBJ databases">
        <title>Genomic Encyclopedia of Type Strains, Phase IV (KMG-IV): sequencing the most valuable type-strain genomes for metagenomic binning, comparative biology and taxonomic classification.</title>
        <authorList>
            <person name="Goeker M."/>
        </authorList>
    </citation>
    <scope>NUCLEOTIDE SEQUENCE [LARGE SCALE GENOMIC DNA]</scope>
    <source>
        <strain evidence="5 6">DSM 19579</strain>
    </source>
</reference>
<evidence type="ECO:0000256" key="3">
    <source>
        <dbReference type="PROSITE-ProRule" id="PRU00284"/>
    </source>
</evidence>
<keyword evidence="6" id="KW-1185">Reference proteome</keyword>
<name>A0A317Q607_9ENTR</name>
<dbReference type="AlphaFoldDB" id="A0A317Q607"/>
<dbReference type="SMART" id="SM01204">
    <property type="entry name" value="FIST_C"/>
    <property type="match status" value="1"/>
</dbReference>
<comment type="caution">
    <text evidence="5">The sequence shown here is derived from an EMBL/GenBank/DDBJ whole genome shotgun (WGS) entry which is preliminary data.</text>
</comment>
<protein>
    <submittedName>
        <fullName evidence="5">FIST-like protein</fullName>
    </submittedName>
</protein>
<dbReference type="Pfam" id="PF10442">
    <property type="entry name" value="FIST_C"/>
    <property type="match status" value="1"/>
</dbReference>
<keyword evidence="3" id="KW-0807">Transducer</keyword>
<dbReference type="GO" id="GO:0016020">
    <property type="term" value="C:membrane"/>
    <property type="evidence" value="ECO:0007669"/>
    <property type="project" value="InterPro"/>
</dbReference>
<gene>
    <name evidence="5" type="ORF">DES37_10237</name>
</gene>
<dbReference type="PROSITE" id="PS50111">
    <property type="entry name" value="CHEMOTAXIS_TRANSDUC_2"/>
    <property type="match status" value="1"/>
</dbReference>
<sequence length="648" mass="70514">MGILSSFVSAPARALTGAHPVSGVFNCQKLPASLRQAGVPDKGGILMVFVPPQANFRQVSEAWQRFGTPARSVLVLSSTGTLCQQKQCLYADEEGQEGSWLFLPQTLVKEHEVHHVNLHASDTHTVATRVDAISRELGALQVNIPLSAENTFALVYCDGLSASEGFLMQAWYKAGRFPCLAIGGSAGGKLDFSGTWIGSKGQVLQGQAVVVFCRIADGKSFAPFKSQNFEPTRSSWLIAHADPVARTVTSVFDDTGHEHPIVPYLASQLGCSPDSLASGLEGYTFGVKVGDDFFIRSVAQITQESIHFFCDLEFGDRLYLLKATDFISHTQRDWQEFVAEHGSPSGMILNDCVLRRVGNKAQLPAARFFGNLPAAGFSSFGEILGVPINQTLSALVFFDKDNHAMRHFPVEYAAYAAHYAQRTLRRWEALHRLQSRVIDQVINYQQELSPLLSALPLLEEATHRQSDALDVAQNSIRAMSTSAGETQQAQKRLEEGLQSLESISEEITKITGGIRSIADQTNLLALNAAVEAARAGEAGRGFAVVAEEVRRLAHKAKEQATATAQSIGESVETIGRIRLVTRETVAATQTMADQSIHAADQIAHMSEQNSHEKDNVAQSLERLKVVAKGMDAMQEAVAQLTTLQQLTR</sequence>
<proteinExistence type="inferred from homology"/>
<dbReference type="SMART" id="SM00283">
    <property type="entry name" value="MA"/>
    <property type="match status" value="1"/>
</dbReference>
<keyword evidence="1" id="KW-0145">Chemotaxis</keyword>